<name>A0A917A142_9SPHN</name>
<reference evidence="1" key="1">
    <citation type="journal article" date="2014" name="Int. J. Syst. Evol. Microbiol.">
        <title>Complete genome sequence of Corynebacterium casei LMG S-19264T (=DSM 44701T), isolated from a smear-ripened cheese.</title>
        <authorList>
            <consortium name="US DOE Joint Genome Institute (JGI-PGF)"/>
            <person name="Walter F."/>
            <person name="Albersmeier A."/>
            <person name="Kalinowski J."/>
            <person name="Ruckert C."/>
        </authorList>
    </citation>
    <scope>NUCLEOTIDE SEQUENCE</scope>
    <source>
        <strain evidence="1">CGMCC 1.15519</strain>
    </source>
</reference>
<comment type="caution">
    <text evidence="1">The sequence shown here is derived from an EMBL/GenBank/DDBJ whole genome shotgun (WGS) entry which is preliminary data.</text>
</comment>
<protein>
    <recommendedName>
        <fullName evidence="3">Lipoprotein</fullName>
    </recommendedName>
</protein>
<dbReference type="AlphaFoldDB" id="A0A917A142"/>
<dbReference type="RefSeq" id="WP_188764198.1">
    <property type="nucleotide sequence ID" value="NZ_BMJM01000016.1"/>
</dbReference>
<dbReference type="EMBL" id="BMJM01000016">
    <property type="protein sequence ID" value="GGE21431.1"/>
    <property type="molecule type" value="Genomic_DNA"/>
</dbReference>
<dbReference type="PROSITE" id="PS51257">
    <property type="entry name" value="PROKAR_LIPOPROTEIN"/>
    <property type="match status" value="1"/>
</dbReference>
<gene>
    <name evidence="1" type="ORF">GCM10011529_30070</name>
</gene>
<reference evidence="1" key="2">
    <citation type="submission" date="2020-09" db="EMBL/GenBank/DDBJ databases">
        <authorList>
            <person name="Sun Q."/>
            <person name="Zhou Y."/>
        </authorList>
    </citation>
    <scope>NUCLEOTIDE SEQUENCE</scope>
    <source>
        <strain evidence="1">CGMCC 1.15519</strain>
    </source>
</reference>
<dbReference type="Proteomes" id="UP000635071">
    <property type="component" value="Unassembled WGS sequence"/>
</dbReference>
<keyword evidence="2" id="KW-1185">Reference proteome</keyword>
<proteinExistence type="predicted"/>
<accession>A0A917A142</accession>
<sequence length="125" mass="13717">MKLIAISLSAMAVLSGCAHTSKGYREQAPRLELFSDKAPQTVLGCINEKWQRDGRATQYTPLPTGGTVSVDIGTILISFGNLLMLVDAETVERKTRVRFYRMSGLGANDYRDVELQIKTCTESGS</sequence>
<evidence type="ECO:0000313" key="1">
    <source>
        <dbReference type="EMBL" id="GGE21431.1"/>
    </source>
</evidence>
<evidence type="ECO:0000313" key="2">
    <source>
        <dbReference type="Proteomes" id="UP000635071"/>
    </source>
</evidence>
<organism evidence="1 2">
    <name type="scientific">Sandarakinorhabdus glacialis</name>
    <dbReference type="NCBI Taxonomy" id="1614636"/>
    <lineage>
        <taxon>Bacteria</taxon>
        <taxon>Pseudomonadati</taxon>
        <taxon>Pseudomonadota</taxon>
        <taxon>Alphaproteobacteria</taxon>
        <taxon>Sphingomonadales</taxon>
        <taxon>Sphingosinicellaceae</taxon>
        <taxon>Sandarakinorhabdus</taxon>
    </lineage>
</organism>
<evidence type="ECO:0008006" key="3">
    <source>
        <dbReference type="Google" id="ProtNLM"/>
    </source>
</evidence>